<dbReference type="AlphaFoldDB" id="A0A0E9QZ12"/>
<dbReference type="EMBL" id="GBXM01087097">
    <property type="protein sequence ID" value="JAH21480.1"/>
    <property type="molecule type" value="Transcribed_RNA"/>
</dbReference>
<organism evidence="1">
    <name type="scientific">Anguilla anguilla</name>
    <name type="common">European freshwater eel</name>
    <name type="synonym">Muraena anguilla</name>
    <dbReference type="NCBI Taxonomy" id="7936"/>
    <lineage>
        <taxon>Eukaryota</taxon>
        <taxon>Metazoa</taxon>
        <taxon>Chordata</taxon>
        <taxon>Craniata</taxon>
        <taxon>Vertebrata</taxon>
        <taxon>Euteleostomi</taxon>
        <taxon>Actinopterygii</taxon>
        <taxon>Neopterygii</taxon>
        <taxon>Teleostei</taxon>
        <taxon>Anguilliformes</taxon>
        <taxon>Anguillidae</taxon>
        <taxon>Anguilla</taxon>
    </lineage>
</organism>
<proteinExistence type="predicted"/>
<accession>A0A0E9QZ12</accession>
<reference evidence="1" key="1">
    <citation type="submission" date="2014-11" db="EMBL/GenBank/DDBJ databases">
        <authorList>
            <person name="Amaro Gonzalez C."/>
        </authorList>
    </citation>
    <scope>NUCLEOTIDE SEQUENCE</scope>
</reference>
<sequence>MSVRLINRFLRRCYQMHVLIQYKYRAEKVRLKLSKIISPGWFCSLVLDFGRRASQRRLSE</sequence>
<name>A0A0E9QZ12_ANGAN</name>
<evidence type="ECO:0000313" key="1">
    <source>
        <dbReference type="EMBL" id="JAH21480.1"/>
    </source>
</evidence>
<protein>
    <submittedName>
        <fullName evidence="1">Uncharacterized protein</fullName>
    </submittedName>
</protein>
<reference evidence="1" key="2">
    <citation type="journal article" date="2015" name="Fish Shellfish Immunol.">
        <title>Early steps in the European eel (Anguilla anguilla)-Vibrio vulnificus interaction in the gills: Role of the RtxA13 toxin.</title>
        <authorList>
            <person name="Callol A."/>
            <person name="Pajuelo D."/>
            <person name="Ebbesson L."/>
            <person name="Teles M."/>
            <person name="MacKenzie S."/>
            <person name="Amaro C."/>
        </authorList>
    </citation>
    <scope>NUCLEOTIDE SEQUENCE</scope>
</reference>